<gene>
    <name evidence="3" type="ORF">ACFFK0_09140</name>
</gene>
<dbReference type="PANTHER" id="PTHR38034">
    <property type="entry name" value="INNER MEMBRANE PROTEIN YPJD"/>
    <property type="match status" value="1"/>
</dbReference>
<feature type="transmembrane region" description="Helical" evidence="1">
    <location>
        <begin position="246"/>
        <end position="267"/>
    </location>
</feature>
<dbReference type="EMBL" id="JBHLWN010000031">
    <property type="protein sequence ID" value="MFC0212628.1"/>
    <property type="molecule type" value="Genomic_DNA"/>
</dbReference>
<protein>
    <submittedName>
        <fullName evidence="3">Inner membrane protein YpjD</fullName>
    </submittedName>
</protein>
<evidence type="ECO:0000259" key="2">
    <source>
        <dbReference type="Pfam" id="PF01578"/>
    </source>
</evidence>
<keyword evidence="4" id="KW-1185">Reference proteome</keyword>
<organism evidence="3 4">
    <name type="scientific">Paenibacillus chartarius</name>
    <dbReference type="NCBI Taxonomy" id="747481"/>
    <lineage>
        <taxon>Bacteria</taxon>
        <taxon>Bacillati</taxon>
        <taxon>Bacillota</taxon>
        <taxon>Bacilli</taxon>
        <taxon>Bacillales</taxon>
        <taxon>Paenibacillaceae</taxon>
        <taxon>Paenibacillus</taxon>
    </lineage>
</organism>
<feature type="domain" description="Cytochrome c assembly protein" evidence="2">
    <location>
        <begin position="69"/>
        <end position="268"/>
    </location>
</feature>
<reference evidence="3 4" key="1">
    <citation type="submission" date="2024-09" db="EMBL/GenBank/DDBJ databases">
        <authorList>
            <person name="Sun Q."/>
            <person name="Mori K."/>
        </authorList>
    </citation>
    <scope>NUCLEOTIDE SEQUENCE [LARGE SCALE GENOMIC DNA]</scope>
    <source>
        <strain evidence="3 4">CCM 7759</strain>
    </source>
</reference>
<feature type="transmembrane region" description="Helical" evidence="1">
    <location>
        <begin position="131"/>
        <end position="157"/>
    </location>
</feature>
<dbReference type="PANTHER" id="PTHR38034:SF1">
    <property type="entry name" value="INNER MEMBRANE PROTEIN YPJD"/>
    <property type="match status" value="1"/>
</dbReference>
<keyword evidence="1" id="KW-1133">Transmembrane helix</keyword>
<evidence type="ECO:0000313" key="4">
    <source>
        <dbReference type="Proteomes" id="UP001589776"/>
    </source>
</evidence>
<dbReference type="Pfam" id="PF01578">
    <property type="entry name" value="Cytochrom_C_asm"/>
    <property type="match status" value="1"/>
</dbReference>
<dbReference type="Proteomes" id="UP001589776">
    <property type="component" value="Unassembled WGS sequence"/>
</dbReference>
<dbReference type="InterPro" id="IPR052372">
    <property type="entry name" value="YpjD/HemX"/>
</dbReference>
<evidence type="ECO:0000313" key="3">
    <source>
        <dbReference type="EMBL" id="MFC0212628.1"/>
    </source>
</evidence>
<feature type="transmembrane region" description="Helical" evidence="1">
    <location>
        <begin position="6"/>
        <end position="24"/>
    </location>
</feature>
<feature type="transmembrane region" description="Helical" evidence="1">
    <location>
        <begin position="63"/>
        <end position="86"/>
    </location>
</feature>
<evidence type="ECO:0000256" key="1">
    <source>
        <dbReference type="SAM" id="Phobius"/>
    </source>
</evidence>
<sequence>MITKGWLIDAILYVYALSLLFIFSDLANSNRSLKRIGTGLLSFVWLLQTVYLAGNMISHRASWVFSGSETLFLFSWLLVTISLLLSRVYRIELLVFFVNVFGFAVLALNFFSSENVSPTLQSWNINDELLFVHITLAIGSYAAFTIGAVLSGMYLFLHRQLKSKRWSPAMKRLPSLEKLDQYAFISVIVGAPLLLLALALGIVWIALEGDPRLFYDPKVVNTLFVMAAYVFYIFQRRTLRLEVTKLAAWNLAAFAIVVMNLIVSNLLSDFHDWIWMG</sequence>
<keyword evidence="1" id="KW-0812">Transmembrane</keyword>
<accession>A0ABV6DJ17</accession>
<feature type="transmembrane region" description="Helical" evidence="1">
    <location>
        <begin position="36"/>
        <end position="57"/>
    </location>
</feature>
<dbReference type="InterPro" id="IPR002541">
    <property type="entry name" value="Cyt_c_assembly"/>
</dbReference>
<comment type="caution">
    <text evidence="3">The sequence shown here is derived from an EMBL/GenBank/DDBJ whole genome shotgun (WGS) entry which is preliminary data.</text>
</comment>
<name>A0ABV6DJ17_9BACL</name>
<proteinExistence type="predicted"/>
<keyword evidence="1" id="KW-0472">Membrane</keyword>
<feature type="transmembrane region" description="Helical" evidence="1">
    <location>
        <begin position="182"/>
        <end position="207"/>
    </location>
</feature>
<feature type="transmembrane region" description="Helical" evidence="1">
    <location>
        <begin position="93"/>
        <end position="111"/>
    </location>
</feature>
<feature type="transmembrane region" description="Helical" evidence="1">
    <location>
        <begin position="219"/>
        <end position="234"/>
    </location>
</feature>
<dbReference type="RefSeq" id="WP_377469827.1">
    <property type="nucleotide sequence ID" value="NZ_JBHLWN010000031.1"/>
</dbReference>